<dbReference type="Proteomes" id="UP000708148">
    <property type="component" value="Unassembled WGS sequence"/>
</dbReference>
<dbReference type="PANTHER" id="PTHR21600:SF87">
    <property type="entry name" value="RNA PSEUDOURIDYLATE SYNTHASE DOMAIN-CONTAINING PROTEIN 1"/>
    <property type="match status" value="1"/>
</dbReference>
<protein>
    <recommendedName>
        <fullName evidence="3">Pseudouridine synthase RsuA/RluA-like domain-containing protein</fullName>
    </recommendedName>
</protein>
<evidence type="ECO:0000259" key="3">
    <source>
        <dbReference type="Pfam" id="PF00849"/>
    </source>
</evidence>
<organism evidence="4 5">
    <name type="scientific">Ostreobium quekettii</name>
    <dbReference type="NCBI Taxonomy" id="121088"/>
    <lineage>
        <taxon>Eukaryota</taxon>
        <taxon>Viridiplantae</taxon>
        <taxon>Chlorophyta</taxon>
        <taxon>core chlorophytes</taxon>
        <taxon>Ulvophyceae</taxon>
        <taxon>TCBD clade</taxon>
        <taxon>Bryopsidales</taxon>
        <taxon>Ostreobineae</taxon>
        <taxon>Ostreobiaceae</taxon>
        <taxon>Ostreobium</taxon>
    </lineage>
</organism>
<dbReference type="EMBL" id="CAJHUC010002588">
    <property type="protein sequence ID" value="CAD7704021.1"/>
    <property type="molecule type" value="Genomic_DNA"/>
</dbReference>
<evidence type="ECO:0000313" key="4">
    <source>
        <dbReference type="EMBL" id="CAD7704021.1"/>
    </source>
</evidence>
<dbReference type="GO" id="GO:0000455">
    <property type="term" value="P:enzyme-directed rRNA pseudouridine synthesis"/>
    <property type="evidence" value="ECO:0007669"/>
    <property type="project" value="TreeGrafter"/>
</dbReference>
<dbReference type="InterPro" id="IPR006145">
    <property type="entry name" value="PsdUridine_synth_RsuA/RluA"/>
</dbReference>
<dbReference type="GO" id="GO:0009982">
    <property type="term" value="F:pseudouridine synthase activity"/>
    <property type="evidence" value="ECO:0007669"/>
    <property type="project" value="InterPro"/>
</dbReference>
<feature type="transmembrane region" description="Helical" evidence="2">
    <location>
        <begin position="45"/>
        <end position="64"/>
    </location>
</feature>
<dbReference type="AlphaFoldDB" id="A0A8S1JAE4"/>
<reference evidence="4" key="1">
    <citation type="submission" date="2020-12" db="EMBL/GenBank/DDBJ databases">
        <authorList>
            <person name="Iha C."/>
        </authorList>
    </citation>
    <scope>NUCLEOTIDE SEQUENCE</scope>
</reference>
<comment type="similarity">
    <text evidence="1">Belongs to the pseudouridine synthase RluA family.</text>
</comment>
<sequence length="586" mass="64151">MARNDLDVWITGYACYARAYKPTTAGKTAKEHEMRSVQQKQSKRWALVLAGAVVFGGLACTSSTTGNLGNLEFYYTADDEIGNFNKPIAVGAKLEVFVQDAGDGSDRQATLQNATTDDEGIARVASFSGNSMIIEGVSEGSFEINVEATVARTGETEEDAVNMLVRVPEVLILSHTCEAHGNNSAYYLAGDEVYIPFDMELEDGQDVIGYGYYPVELDSTLATLVEGQKGQATIRYKLGEETGEVTLTSTIDDTTASIKIATEDQIGGVRLDNPEDEISLGQTELVFVNPLIEDEEVCQSNAEITATSTTPEICDVKPGFPEFGQDNMDVPELTETGSTGWVEISGKAEGDCSFDVTYPKGNGGEGVTASFTLPVKGMILLEEDGLILVNKPAGMPTAGDFLEQPGSLQFELMQQYRRMIWAVHQLDKETSGLNVFVRRKALVQAWTERMKDGQKEYLAICHGVPDASSLWVDEPTDWIPERKRRGVVADGKPSRTEFRVLDESGDFALLAAKLHTGRTHQIRVHLEHIGHPLVGEQRYREPPCALAPRQMLHAWRLEIEGHEVPDAPLPEDFAQVLGKLGLTFSE</sequence>
<keyword evidence="2" id="KW-0812">Transmembrane</keyword>
<comment type="caution">
    <text evidence="4">The sequence shown here is derived from an EMBL/GenBank/DDBJ whole genome shotgun (WGS) entry which is preliminary data.</text>
</comment>
<dbReference type="InterPro" id="IPR020103">
    <property type="entry name" value="PsdUridine_synth_cat_dom_sf"/>
</dbReference>
<keyword evidence="2" id="KW-1133">Transmembrane helix</keyword>
<dbReference type="CDD" id="cd02869">
    <property type="entry name" value="PseudoU_synth_RluA_like"/>
    <property type="match status" value="1"/>
</dbReference>
<dbReference type="PANTHER" id="PTHR21600">
    <property type="entry name" value="MITOCHONDRIAL RNA PSEUDOURIDINE SYNTHASE"/>
    <property type="match status" value="1"/>
</dbReference>
<accession>A0A8S1JAE4</accession>
<keyword evidence="2" id="KW-0472">Membrane</keyword>
<dbReference type="Gene3D" id="3.30.2350.10">
    <property type="entry name" value="Pseudouridine synthase"/>
    <property type="match status" value="1"/>
</dbReference>
<dbReference type="OrthoDB" id="418349at2759"/>
<proteinExistence type="inferred from homology"/>
<evidence type="ECO:0000313" key="5">
    <source>
        <dbReference type="Proteomes" id="UP000708148"/>
    </source>
</evidence>
<dbReference type="GO" id="GO:0003723">
    <property type="term" value="F:RNA binding"/>
    <property type="evidence" value="ECO:0007669"/>
    <property type="project" value="InterPro"/>
</dbReference>
<evidence type="ECO:0000256" key="1">
    <source>
        <dbReference type="ARBA" id="ARBA00010876"/>
    </source>
</evidence>
<dbReference type="InterPro" id="IPR050188">
    <property type="entry name" value="RluA_PseudoU_synthase"/>
</dbReference>
<name>A0A8S1JAE4_9CHLO</name>
<dbReference type="SUPFAM" id="SSF55120">
    <property type="entry name" value="Pseudouridine synthase"/>
    <property type="match status" value="1"/>
</dbReference>
<evidence type="ECO:0000256" key="2">
    <source>
        <dbReference type="SAM" id="Phobius"/>
    </source>
</evidence>
<gene>
    <name evidence="4" type="ORF">OSTQU699_LOCUS9378</name>
</gene>
<dbReference type="Pfam" id="PF00849">
    <property type="entry name" value="PseudoU_synth_2"/>
    <property type="match status" value="1"/>
</dbReference>
<keyword evidence="5" id="KW-1185">Reference proteome</keyword>
<feature type="domain" description="Pseudouridine synthase RsuA/RluA-like" evidence="3">
    <location>
        <begin position="386"/>
        <end position="528"/>
    </location>
</feature>